<dbReference type="InterPro" id="IPR036890">
    <property type="entry name" value="HATPase_C_sf"/>
</dbReference>
<reference evidence="13" key="1">
    <citation type="journal article" date="2019" name="Int. J. Syst. Evol. Microbiol.">
        <title>The Global Catalogue of Microorganisms (GCM) 10K type strain sequencing project: providing services to taxonomists for standard genome sequencing and annotation.</title>
        <authorList>
            <consortium name="The Broad Institute Genomics Platform"/>
            <consortium name="The Broad Institute Genome Sequencing Center for Infectious Disease"/>
            <person name="Wu L."/>
            <person name="Ma J."/>
        </authorList>
    </citation>
    <scope>NUCLEOTIDE SEQUENCE [LARGE SCALE GENOMIC DNA]</scope>
    <source>
        <strain evidence="13">JCM 8201</strain>
    </source>
</reference>
<feature type="domain" description="NIT" evidence="11">
    <location>
        <begin position="43"/>
        <end position="293"/>
    </location>
</feature>
<dbReference type="SUPFAM" id="SSF55874">
    <property type="entry name" value="ATPase domain of HSP90 chaperone/DNA topoisomerase II/histidine kinase"/>
    <property type="match status" value="1"/>
</dbReference>
<evidence type="ECO:0000256" key="8">
    <source>
        <dbReference type="SAM" id="MobiDB-lite"/>
    </source>
</evidence>
<comment type="catalytic activity">
    <reaction evidence="1">
        <text>ATP + protein L-histidine = ADP + protein N-phospho-L-histidine.</text>
        <dbReference type="EC" id="2.7.13.3"/>
    </reaction>
</comment>
<evidence type="ECO:0000256" key="6">
    <source>
        <dbReference type="ARBA" id="ARBA00022777"/>
    </source>
</evidence>
<evidence type="ECO:0000256" key="2">
    <source>
        <dbReference type="ARBA" id="ARBA00012438"/>
    </source>
</evidence>
<evidence type="ECO:0000256" key="7">
    <source>
        <dbReference type="ARBA" id="ARBA00022989"/>
    </source>
</evidence>
<dbReference type="PROSITE" id="PS50109">
    <property type="entry name" value="HIS_KIN"/>
    <property type="match status" value="1"/>
</dbReference>
<keyword evidence="5 9" id="KW-0812">Transmembrane</keyword>
<evidence type="ECO:0000313" key="13">
    <source>
        <dbReference type="Proteomes" id="UP001501842"/>
    </source>
</evidence>
<dbReference type="Proteomes" id="UP001501842">
    <property type="component" value="Unassembled WGS sequence"/>
</dbReference>
<evidence type="ECO:0000313" key="12">
    <source>
        <dbReference type="EMBL" id="GAA2738205.1"/>
    </source>
</evidence>
<feature type="transmembrane region" description="Helical" evidence="9">
    <location>
        <begin position="297"/>
        <end position="320"/>
    </location>
</feature>
<dbReference type="InterPro" id="IPR013587">
    <property type="entry name" value="Nitrate/nitrite_sensing"/>
</dbReference>
<keyword evidence="7 9" id="KW-1133">Transmembrane helix</keyword>
<evidence type="ECO:0000259" key="10">
    <source>
        <dbReference type="PROSITE" id="PS50109"/>
    </source>
</evidence>
<evidence type="ECO:0000256" key="4">
    <source>
        <dbReference type="ARBA" id="ARBA00022679"/>
    </source>
</evidence>
<feature type="region of interest" description="Disordered" evidence="8">
    <location>
        <begin position="619"/>
        <end position="722"/>
    </location>
</feature>
<dbReference type="Pfam" id="PF02518">
    <property type="entry name" value="HATPase_c"/>
    <property type="match status" value="1"/>
</dbReference>
<dbReference type="EC" id="2.7.13.3" evidence="2"/>
<dbReference type="EMBL" id="BAAATZ010000037">
    <property type="protein sequence ID" value="GAA2738205.1"/>
    <property type="molecule type" value="Genomic_DNA"/>
</dbReference>
<feature type="domain" description="Histidine kinase" evidence="10">
    <location>
        <begin position="511"/>
        <end position="616"/>
    </location>
</feature>
<evidence type="ECO:0000256" key="3">
    <source>
        <dbReference type="ARBA" id="ARBA00022553"/>
    </source>
</evidence>
<proteinExistence type="predicted"/>
<dbReference type="InterPro" id="IPR050428">
    <property type="entry name" value="TCS_sensor_his_kinase"/>
</dbReference>
<sequence length="722" mass="79848">MIISLLTVPLVTLVALWGFAVSVTLKDSFRLIRASSFLTLVVEPVERLTASLQHERRMSLALLADSPTIGRVGLQAQRARTDEARDLFVDAYRDPGFDEISTDLIELRTSGLVQDLERLDTFRTEIDKAGTDRATVLERYTELIVAGNMIFDAADVGDSTINRDTRVQVALAHAHELIAYEDSLLTGALTAGAPTREEHAEFIKTVGAQRSRYAEIVKMMNPEDRAYFERLQSSDHYLRFQELEDRLVADRGTRAAPAVDAGKWHTAGERWLNDLVRFHSDTREALSVRATEYAEGILLRLALAGGLGLIAVIFSVTFGVRTGRRMVRENRRMVRALNGFTDDRLPNISERVHAGEEIDPDEGMPPDDFTITEVARVHEAFAKSRRAVVAATVSEVAARRGLGEVFVNLARRNQVLLQRLLRLLDAMERKAASPEELNDLFEIDHLVTRMRRHAEGLVILAGRPAGRTWRHAVPLVDVVRAAVAEVEEYQRVRIPPMPEDLAVSGTATADVVHLLAELIENATMFSPPEMQVQITAQAVAHGLALEVEDRGLGLDDDTREALNRTLAQAPDFDLFDSARLGLFVVARLAKRHDVQVRLRSSPYGGTTAIVVLPSSVLADAEKEPETPRTPSGAAPRPSPKREQPVAVPPVQEGELPRRVRQRNLAPQLRDQGGAGAPAEAGGSVRPPEQARSLMSAMQQGWQRGRDEVASQAREEGRDDHDQ</sequence>
<feature type="compositionally biased region" description="Basic and acidic residues" evidence="8">
    <location>
        <begin position="703"/>
        <end position="722"/>
    </location>
</feature>
<dbReference type="Pfam" id="PF08376">
    <property type="entry name" value="NIT"/>
    <property type="match status" value="1"/>
</dbReference>
<evidence type="ECO:0000256" key="5">
    <source>
        <dbReference type="ARBA" id="ARBA00022692"/>
    </source>
</evidence>
<dbReference type="Gene3D" id="3.30.565.10">
    <property type="entry name" value="Histidine kinase-like ATPase, C-terminal domain"/>
    <property type="match status" value="1"/>
</dbReference>
<dbReference type="InterPro" id="IPR010910">
    <property type="entry name" value="Nitrate/nitrite_sensing_bac"/>
</dbReference>
<keyword evidence="4" id="KW-0808">Transferase</keyword>
<keyword evidence="6" id="KW-0418">Kinase</keyword>
<name>A0ABP6HAK9_9ACTN</name>
<protein>
    <recommendedName>
        <fullName evidence="2">histidine kinase</fullName>
        <ecNumber evidence="2">2.7.13.3</ecNumber>
    </recommendedName>
</protein>
<keyword evidence="9" id="KW-0472">Membrane</keyword>
<keyword evidence="13" id="KW-1185">Reference proteome</keyword>
<dbReference type="SMART" id="SM00387">
    <property type="entry name" value="HATPase_c"/>
    <property type="match status" value="1"/>
</dbReference>
<keyword evidence="3" id="KW-0597">Phosphoprotein</keyword>
<comment type="caution">
    <text evidence="12">The sequence shown here is derived from an EMBL/GenBank/DDBJ whole genome shotgun (WGS) entry which is preliminary data.</text>
</comment>
<gene>
    <name evidence="12" type="ORF">GCM10010439_71310</name>
</gene>
<dbReference type="PANTHER" id="PTHR45436">
    <property type="entry name" value="SENSOR HISTIDINE KINASE YKOH"/>
    <property type="match status" value="1"/>
</dbReference>
<evidence type="ECO:0000256" key="1">
    <source>
        <dbReference type="ARBA" id="ARBA00000085"/>
    </source>
</evidence>
<organism evidence="12 13">
    <name type="scientific">Actinocorallia aurantiaca</name>
    <dbReference type="NCBI Taxonomy" id="46204"/>
    <lineage>
        <taxon>Bacteria</taxon>
        <taxon>Bacillati</taxon>
        <taxon>Actinomycetota</taxon>
        <taxon>Actinomycetes</taxon>
        <taxon>Streptosporangiales</taxon>
        <taxon>Thermomonosporaceae</taxon>
        <taxon>Actinocorallia</taxon>
    </lineage>
</organism>
<dbReference type="InterPro" id="IPR003594">
    <property type="entry name" value="HATPase_dom"/>
</dbReference>
<dbReference type="PANTHER" id="PTHR45436:SF5">
    <property type="entry name" value="SENSOR HISTIDINE KINASE TRCS"/>
    <property type="match status" value="1"/>
</dbReference>
<evidence type="ECO:0000259" key="11">
    <source>
        <dbReference type="PROSITE" id="PS50906"/>
    </source>
</evidence>
<accession>A0ABP6HAK9</accession>
<dbReference type="InterPro" id="IPR005467">
    <property type="entry name" value="His_kinase_dom"/>
</dbReference>
<evidence type="ECO:0000256" key="9">
    <source>
        <dbReference type="SAM" id="Phobius"/>
    </source>
</evidence>
<dbReference type="PROSITE" id="PS50906">
    <property type="entry name" value="NIT"/>
    <property type="match status" value="1"/>
</dbReference>